<evidence type="ECO:0000313" key="2">
    <source>
        <dbReference type="Proteomes" id="UP001055879"/>
    </source>
</evidence>
<accession>A0ACB9ABX3</accession>
<reference evidence="1 2" key="2">
    <citation type="journal article" date="2022" name="Mol. Ecol. Resour.">
        <title>The genomes of chicory, endive, great burdock and yacon provide insights into Asteraceae paleo-polyploidization history and plant inulin production.</title>
        <authorList>
            <person name="Fan W."/>
            <person name="Wang S."/>
            <person name="Wang H."/>
            <person name="Wang A."/>
            <person name="Jiang F."/>
            <person name="Liu H."/>
            <person name="Zhao H."/>
            <person name="Xu D."/>
            <person name="Zhang Y."/>
        </authorList>
    </citation>
    <scope>NUCLEOTIDE SEQUENCE [LARGE SCALE GENOMIC DNA]</scope>
    <source>
        <strain evidence="2">cv. Niubang</strain>
    </source>
</reference>
<reference evidence="2" key="1">
    <citation type="journal article" date="2022" name="Mol. Ecol. Resour.">
        <title>The genomes of chicory, endive, great burdock and yacon provide insights into Asteraceae palaeo-polyploidization history and plant inulin production.</title>
        <authorList>
            <person name="Fan W."/>
            <person name="Wang S."/>
            <person name="Wang H."/>
            <person name="Wang A."/>
            <person name="Jiang F."/>
            <person name="Liu H."/>
            <person name="Zhao H."/>
            <person name="Xu D."/>
            <person name="Zhang Y."/>
        </authorList>
    </citation>
    <scope>NUCLEOTIDE SEQUENCE [LARGE SCALE GENOMIC DNA]</scope>
    <source>
        <strain evidence="2">cv. Niubang</strain>
    </source>
</reference>
<name>A0ACB9ABX3_ARCLA</name>
<organism evidence="1 2">
    <name type="scientific">Arctium lappa</name>
    <name type="common">Greater burdock</name>
    <name type="synonym">Lappa major</name>
    <dbReference type="NCBI Taxonomy" id="4217"/>
    <lineage>
        <taxon>Eukaryota</taxon>
        <taxon>Viridiplantae</taxon>
        <taxon>Streptophyta</taxon>
        <taxon>Embryophyta</taxon>
        <taxon>Tracheophyta</taxon>
        <taxon>Spermatophyta</taxon>
        <taxon>Magnoliopsida</taxon>
        <taxon>eudicotyledons</taxon>
        <taxon>Gunneridae</taxon>
        <taxon>Pentapetalae</taxon>
        <taxon>asterids</taxon>
        <taxon>campanulids</taxon>
        <taxon>Asterales</taxon>
        <taxon>Asteraceae</taxon>
        <taxon>Carduoideae</taxon>
        <taxon>Cardueae</taxon>
        <taxon>Arctiinae</taxon>
        <taxon>Arctium</taxon>
    </lineage>
</organism>
<proteinExistence type="predicted"/>
<protein>
    <submittedName>
        <fullName evidence="1">Uncharacterized protein</fullName>
    </submittedName>
</protein>
<dbReference type="Proteomes" id="UP001055879">
    <property type="component" value="Linkage Group LG08"/>
</dbReference>
<gene>
    <name evidence="1" type="ORF">L6452_25103</name>
</gene>
<sequence length="103" mass="11402">MKSSSSHFQNGCLLPVVRKVRKCVAKELVGLQEKLDSSEETQFKIVEPGDAEGGDLTDLDLQKEESSGKEVNKSEVEVSLVTKMTPQPVDDVKTCVNSFFERL</sequence>
<comment type="caution">
    <text evidence="1">The sequence shown here is derived from an EMBL/GenBank/DDBJ whole genome shotgun (WGS) entry which is preliminary data.</text>
</comment>
<evidence type="ECO:0000313" key="1">
    <source>
        <dbReference type="EMBL" id="KAI3706976.1"/>
    </source>
</evidence>
<keyword evidence="2" id="KW-1185">Reference proteome</keyword>
<dbReference type="EMBL" id="CM042054">
    <property type="protein sequence ID" value="KAI3706976.1"/>
    <property type="molecule type" value="Genomic_DNA"/>
</dbReference>